<comment type="caution">
    <text evidence="2">The sequence shown here is derived from an EMBL/GenBank/DDBJ whole genome shotgun (WGS) entry which is preliminary data.</text>
</comment>
<dbReference type="EMBL" id="DSUH01000248">
    <property type="protein sequence ID" value="HGU33329.1"/>
    <property type="molecule type" value="Genomic_DNA"/>
</dbReference>
<feature type="region of interest" description="Disordered" evidence="1">
    <location>
        <begin position="69"/>
        <end position="119"/>
    </location>
</feature>
<feature type="compositionally biased region" description="Acidic residues" evidence="1">
    <location>
        <begin position="77"/>
        <end position="92"/>
    </location>
</feature>
<proteinExistence type="predicted"/>
<evidence type="ECO:0000256" key="1">
    <source>
        <dbReference type="SAM" id="MobiDB-lite"/>
    </source>
</evidence>
<gene>
    <name evidence="2" type="ORF">ENS29_10795</name>
</gene>
<reference evidence="2" key="1">
    <citation type="journal article" date="2020" name="mSystems">
        <title>Genome- and Community-Level Interaction Insights into Carbon Utilization and Element Cycling Functions of Hydrothermarchaeota in Hydrothermal Sediment.</title>
        <authorList>
            <person name="Zhou Z."/>
            <person name="Liu Y."/>
            <person name="Xu W."/>
            <person name="Pan J."/>
            <person name="Luo Z.H."/>
            <person name="Li M."/>
        </authorList>
    </citation>
    <scope>NUCLEOTIDE SEQUENCE [LARGE SCALE GENOMIC DNA]</scope>
    <source>
        <strain evidence="2">SpSt-477</strain>
    </source>
</reference>
<evidence type="ECO:0000313" key="2">
    <source>
        <dbReference type="EMBL" id="HGU33329.1"/>
    </source>
</evidence>
<sequence length="119" mass="13668">MTQEQDLVLIYYQDAPLCFARIEDISPDYKPGWWHVKFLMLQVPVQIVTWILRDAYIQGEPFTMGGKNMRIEKVEVPEEAETEEEDQEAMEEPETHKPSGAASAKGGKVISLSDLKRNR</sequence>
<protein>
    <submittedName>
        <fullName evidence="2">Uncharacterized protein</fullName>
    </submittedName>
</protein>
<organism evidence="2">
    <name type="scientific">Desulfatirhabdium butyrativorans</name>
    <dbReference type="NCBI Taxonomy" id="340467"/>
    <lineage>
        <taxon>Bacteria</taxon>
        <taxon>Pseudomonadati</taxon>
        <taxon>Thermodesulfobacteriota</taxon>
        <taxon>Desulfobacteria</taxon>
        <taxon>Desulfobacterales</taxon>
        <taxon>Desulfatirhabdiaceae</taxon>
        <taxon>Desulfatirhabdium</taxon>
    </lineage>
</organism>
<dbReference type="AlphaFoldDB" id="A0A7C4VQG4"/>
<accession>A0A7C4VQG4</accession>
<name>A0A7C4VQG4_9BACT</name>